<dbReference type="Gene3D" id="3.90.550.10">
    <property type="entry name" value="Spore Coat Polysaccharide Biosynthesis Protein SpsA, Chain A"/>
    <property type="match status" value="1"/>
</dbReference>
<dbReference type="Proteomes" id="UP000176952">
    <property type="component" value="Unassembled WGS sequence"/>
</dbReference>
<sequence>MTNPENEPKKLPSQEIEHPIEPEAEEVLPNKEANFEDTATPNRKELEKRDQEIHNTYSAAIQESEKNGNQESVRALQEKMEEELLFVRNEYKKFNSLEFRNGEASIREYIEKNGLNEMVEEFHIEQMKDVCRLSLVIPSCQEGPDILHTLESIVKQKNGDGSAMDPEVFEVVIVVNQKESSSQEIKSSNQETLQAIDEFKKKNPTFNIHAIFKEFSDDKGGIGWARKLGSDLALARSFARQKAEAEKEPLYIAGSDADTIMDEGYVGELIDAANNYSDAAYGGGVDFDHDLEKVLGEEAAKKLRLEGMRELLLRAFDGGLQGANFAIREDIYARMGGSSIKKYGEDAENDQHLRALGKQPALLKSKHLTSSRRMIKDFEGYLASMRGDSSDYFQQRATEYSKVEGSGEQISFTPSELDEIIAYQKLNRADLIIRNLTPENFDNPAMIQFIGKENYDKLKNLTPEEFEAKVLSENFKKELRISLAYNMSKLFSTIIPYTEKDKVIIGIPKERS</sequence>
<reference evidence="3 4" key="1">
    <citation type="journal article" date="2016" name="Nat. Commun.">
        <title>Thousands of microbial genomes shed light on interconnected biogeochemical processes in an aquifer system.</title>
        <authorList>
            <person name="Anantharaman K."/>
            <person name="Brown C.T."/>
            <person name="Hug L.A."/>
            <person name="Sharon I."/>
            <person name="Castelle C.J."/>
            <person name="Probst A.J."/>
            <person name="Thomas B.C."/>
            <person name="Singh A."/>
            <person name="Wilkins M.J."/>
            <person name="Karaoz U."/>
            <person name="Brodie E.L."/>
            <person name="Williams K.H."/>
            <person name="Hubbard S.S."/>
            <person name="Banfield J.F."/>
        </authorList>
    </citation>
    <scope>NUCLEOTIDE SEQUENCE [LARGE SCALE GENOMIC DNA]</scope>
</reference>
<evidence type="ECO:0000256" key="1">
    <source>
        <dbReference type="SAM" id="MobiDB-lite"/>
    </source>
</evidence>
<dbReference type="CDD" id="cd00761">
    <property type="entry name" value="Glyco_tranf_GTA_type"/>
    <property type="match status" value="1"/>
</dbReference>
<gene>
    <name evidence="3" type="ORF">A3F54_03930</name>
</gene>
<accession>A0A1G2B564</accession>
<dbReference type="Pfam" id="PF00535">
    <property type="entry name" value="Glycos_transf_2"/>
    <property type="match status" value="1"/>
</dbReference>
<dbReference type="AlphaFoldDB" id="A0A1G2B564"/>
<evidence type="ECO:0000313" key="3">
    <source>
        <dbReference type="EMBL" id="OGY84312.1"/>
    </source>
</evidence>
<protein>
    <recommendedName>
        <fullName evidence="2">Glycosyltransferase 2-like domain-containing protein</fullName>
    </recommendedName>
</protein>
<feature type="region of interest" description="Disordered" evidence="1">
    <location>
        <begin position="1"/>
        <end position="25"/>
    </location>
</feature>
<evidence type="ECO:0000313" key="4">
    <source>
        <dbReference type="Proteomes" id="UP000176952"/>
    </source>
</evidence>
<feature type="domain" description="Glycosyltransferase 2-like" evidence="2">
    <location>
        <begin position="134"/>
        <end position="286"/>
    </location>
</feature>
<comment type="caution">
    <text evidence="3">The sequence shown here is derived from an EMBL/GenBank/DDBJ whole genome shotgun (WGS) entry which is preliminary data.</text>
</comment>
<evidence type="ECO:0000259" key="2">
    <source>
        <dbReference type="Pfam" id="PF00535"/>
    </source>
</evidence>
<dbReference type="STRING" id="1798542.A3F54_03930"/>
<dbReference type="SUPFAM" id="SSF53448">
    <property type="entry name" value="Nucleotide-diphospho-sugar transferases"/>
    <property type="match status" value="1"/>
</dbReference>
<proteinExistence type="predicted"/>
<dbReference type="InterPro" id="IPR001173">
    <property type="entry name" value="Glyco_trans_2-like"/>
</dbReference>
<dbReference type="InterPro" id="IPR029044">
    <property type="entry name" value="Nucleotide-diphossugar_trans"/>
</dbReference>
<feature type="compositionally biased region" description="Basic and acidic residues" evidence="1">
    <location>
        <begin position="1"/>
        <end position="21"/>
    </location>
</feature>
<dbReference type="EMBL" id="MHKD01000015">
    <property type="protein sequence ID" value="OGY84312.1"/>
    <property type="molecule type" value="Genomic_DNA"/>
</dbReference>
<name>A0A1G2B564_9BACT</name>
<organism evidence="3 4">
    <name type="scientific">Candidatus Kerfeldbacteria bacterium RIFCSPHIGHO2_12_FULL_48_17</name>
    <dbReference type="NCBI Taxonomy" id="1798542"/>
    <lineage>
        <taxon>Bacteria</taxon>
        <taxon>Candidatus Kerfeldiibacteriota</taxon>
    </lineage>
</organism>